<name>A0A198GF73_9GAMM</name>
<dbReference type="RefSeq" id="WP_066747477.1">
    <property type="nucleotide sequence ID" value="NZ_LXEN01000038.1"/>
</dbReference>
<evidence type="ECO:0000313" key="2">
    <source>
        <dbReference type="Proteomes" id="UP000094023"/>
    </source>
</evidence>
<keyword evidence="2" id="KW-1185">Reference proteome</keyword>
<organism evidence="1 2">
    <name type="scientific">Proteus myxofaciens ATCC 19692</name>
    <dbReference type="NCBI Taxonomy" id="1354337"/>
    <lineage>
        <taxon>Bacteria</taxon>
        <taxon>Pseudomonadati</taxon>
        <taxon>Pseudomonadota</taxon>
        <taxon>Gammaproteobacteria</taxon>
        <taxon>Enterobacterales</taxon>
        <taxon>Morganellaceae</taxon>
        <taxon>Proteus</taxon>
    </lineage>
</organism>
<protein>
    <recommendedName>
        <fullName evidence="3">HK97 gp10 family phage protein</fullName>
    </recommendedName>
</protein>
<accession>A0A198GF73</accession>
<dbReference type="STRING" id="1354337.M983_0829"/>
<dbReference type="PATRIC" id="fig|1354337.4.peg.844"/>
<dbReference type="EMBL" id="LXEN01000038">
    <property type="protein sequence ID" value="OAT34866.1"/>
    <property type="molecule type" value="Genomic_DNA"/>
</dbReference>
<comment type="caution">
    <text evidence="1">The sequence shown here is derived from an EMBL/GenBank/DDBJ whole genome shotgun (WGS) entry which is preliminary data.</text>
</comment>
<evidence type="ECO:0000313" key="1">
    <source>
        <dbReference type="EMBL" id="OAT34866.1"/>
    </source>
</evidence>
<dbReference type="OrthoDB" id="6444777at2"/>
<dbReference type="Proteomes" id="UP000094023">
    <property type="component" value="Unassembled WGS sequence"/>
</dbReference>
<sequence>MGAKVRGISQANANLRALVGDIQGKKVMRAIQSALLIGSELSFLYTPIGDTSTLINSQFREVKVNGTLVTGRVGYSANYAVYVHDPRVKQKFRRSTAKKEFLKLSFEEARADIDRAVKRELQI</sequence>
<dbReference type="AlphaFoldDB" id="A0A198GF73"/>
<proteinExistence type="predicted"/>
<evidence type="ECO:0008006" key="3">
    <source>
        <dbReference type="Google" id="ProtNLM"/>
    </source>
</evidence>
<gene>
    <name evidence="1" type="ORF">M983_0829</name>
</gene>
<reference evidence="1 2" key="1">
    <citation type="submission" date="2016-04" db="EMBL/GenBank/DDBJ databases">
        <title>ATOL: Assembling a taxonomically balanced genome-scale reconstruction of the evolutionary history of the Enterobacteriaceae.</title>
        <authorList>
            <person name="Plunkett G.III."/>
            <person name="Neeno-Eckwall E.C."/>
            <person name="Glasner J.D."/>
            <person name="Perna N.T."/>
        </authorList>
    </citation>
    <scope>NUCLEOTIDE SEQUENCE [LARGE SCALE GENOMIC DNA]</scope>
    <source>
        <strain evidence="1 2">ATCC 19692</strain>
    </source>
</reference>